<dbReference type="InterPro" id="IPR054220">
    <property type="entry name" value="DUF6940"/>
</dbReference>
<proteinExistence type="predicted"/>
<gene>
    <name evidence="1" type="ORF">TOLI1172_LOCUS3813</name>
    <name evidence="2" type="ORF">TOLI1172_LOCUS3814</name>
</gene>
<accession>A0A6T6N948</accession>
<dbReference type="AlphaFoldDB" id="A0A6T6N948"/>
<sequence length="225" mass="25830">MFGYGIVLLKLEKGEGMDAKWETTLRAAGIERVVDSKCSAEFKEFRVVHVNLIYELLNSRSFRLILSELLDREASTFGENASIYWECTPVESENSDFRFTVSRAISLENRRIDLVTFERYFHSAMKQKKSVTQFSNLAGDSTLIVPVPNELCTNQCADLASWLRATRTHTELRDELLVEVGEALKDRIAQKQRVYLSTAGDGVSWMHVRLDPAPKYYTNLLYRNM</sequence>
<evidence type="ECO:0000313" key="2">
    <source>
        <dbReference type="EMBL" id="CAD8819425.1"/>
    </source>
</evidence>
<dbReference type="EMBL" id="HBFP01005388">
    <property type="protein sequence ID" value="CAD8819424.1"/>
    <property type="molecule type" value="Transcribed_RNA"/>
</dbReference>
<dbReference type="Pfam" id="PF22086">
    <property type="entry name" value="DUF6940"/>
    <property type="match status" value="1"/>
</dbReference>
<name>A0A6T6N948_9RHOD</name>
<reference evidence="1" key="1">
    <citation type="submission" date="2021-01" db="EMBL/GenBank/DDBJ databases">
        <authorList>
            <person name="Corre E."/>
            <person name="Pelletier E."/>
            <person name="Niang G."/>
            <person name="Scheremetjew M."/>
            <person name="Finn R."/>
            <person name="Kale V."/>
            <person name="Holt S."/>
            <person name="Cochrane G."/>
            <person name="Meng A."/>
            <person name="Brown T."/>
            <person name="Cohen L."/>
        </authorList>
    </citation>
    <scope>NUCLEOTIDE SEQUENCE</scope>
    <source>
        <strain evidence="1">CCMP3278</strain>
    </source>
</reference>
<protein>
    <submittedName>
        <fullName evidence="1">Uncharacterized protein</fullName>
    </submittedName>
</protein>
<dbReference type="EMBL" id="HBFP01005389">
    <property type="protein sequence ID" value="CAD8819425.1"/>
    <property type="molecule type" value="Transcribed_RNA"/>
</dbReference>
<organism evidence="1">
    <name type="scientific">Timspurckia oligopyrenoides</name>
    <dbReference type="NCBI Taxonomy" id="708627"/>
    <lineage>
        <taxon>Eukaryota</taxon>
        <taxon>Rhodophyta</taxon>
        <taxon>Bangiophyceae</taxon>
        <taxon>Porphyridiales</taxon>
        <taxon>Porphyridiaceae</taxon>
        <taxon>Timspurckia</taxon>
    </lineage>
</organism>
<evidence type="ECO:0000313" key="1">
    <source>
        <dbReference type="EMBL" id="CAD8819424.1"/>
    </source>
</evidence>